<evidence type="ECO:0000313" key="3">
    <source>
        <dbReference type="EMBL" id="KAJ4831072.1"/>
    </source>
</evidence>
<dbReference type="PANTHER" id="PTHR47372">
    <property type="entry name" value="DAUER UP-REGULATED-RELATED"/>
    <property type="match status" value="1"/>
</dbReference>
<evidence type="ECO:0000313" key="4">
    <source>
        <dbReference type="Proteomes" id="UP001141552"/>
    </source>
</evidence>
<organism evidence="3 4">
    <name type="scientific">Turnera subulata</name>
    <dbReference type="NCBI Taxonomy" id="218843"/>
    <lineage>
        <taxon>Eukaryota</taxon>
        <taxon>Viridiplantae</taxon>
        <taxon>Streptophyta</taxon>
        <taxon>Embryophyta</taxon>
        <taxon>Tracheophyta</taxon>
        <taxon>Spermatophyta</taxon>
        <taxon>Magnoliopsida</taxon>
        <taxon>eudicotyledons</taxon>
        <taxon>Gunneridae</taxon>
        <taxon>Pentapetalae</taxon>
        <taxon>rosids</taxon>
        <taxon>fabids</taxon>
        <taxon>Malpighiales</taxon>
        <taxon>Passifloraceae</taxon>
        <taxon>Turnera</taxon>
    </lineage>
</organism>
<reference evidence="3" key="2">
    <citation type="journal article" date="2023" name="Plants (Basel)">
        <title>Annotation of the Turnera subulata (Passifloraceae) Draft Genome Reveals the S-Locus Evolved after the Divergence of Turneroideae from Passifloroideae in a Stepwise Manner.</title>
        <authorList>
            <person name="Henning P.M."/>
            <person name="Roalson E.H."/>
            <person name="Mir W."/>
            <person name="McCubbin A.G."/>
            <person name="Shore J.S."/>
        </authorList>
    </citation>
    <scope>NUCLEOTIDE SEQUENCE</scope>
    <source>
        <strain evidence="3">F60SS</strain>
    </source>
</reference>
<feature type="region of interest" description="Disordered" evidence="1">
    <location>
        <begin position="294"/>
        <end position="313"/>
    </location>
</feature>
<dbReference type="EMBL" id="JAKUCV010005457">
    <property type="protein sequence ID" value="KAJ4831072.1"/>
    <property type="molecule type" value="Genomic_DNA"/>
</dbReference>
<gene>
    <name evidence="3" type="ORF">Tsubulata_045033</name>
</gene>
<protein>
    <recommendedName>
        <fullName evidence="5">Late embryogenesis abundant protein D-29</fullName>
    </recommendedName>
</protein>
<accession>A0A9Q0FGS8</accession>
<feature type="compositionally biased region" description="Polar residues" evidence="1">
    <location>
        <begin position="330"/>
        <end position="339"/>
    </location>
</feature>
<feature type="signal peptide" evidence="2">
    <location>
        <begin position="1"/>
        <end position="25"/>
    </location>
</feature>
<comment type="caution">
    <text evidence="3">The sequence shown here is derived from an EMBL/GenBank/DDBJ whole genome shotgun (WGS) entry which is preliminary data.</text>
</comment>
<proteinExistence type="predicted"/>
<feature type="chain" id="PRO_5040188583" description="Late embryogenesis abundant protein D-29" evidence="2">
    <location>
        <begin position="26"/>
        <end position="367"/>
    </location>
</feature>
<dbReference type="AlphaFoldDB" id="A0A9Q0FGS8"/>
<dbReference type="Proteomes" id="UP001141552">
    <property type="component" value="Unassembled WGS sequence"/>
</dbReference>
<sequence>MEKKVLTMMVVVAVLWADQVGWCLGDDSNGQGTVEMAREGVNLAAENARGKGEAMKLRAEEAMQGAKESRQSWRNWAREKIGGVAGTGQEGTGKQTAQEIIGKTGEAASIATNTMNTAAQDSSRFASEKVGEVAHKAFEKAADACDGGKQKLDEASEKLAEIVHEAEEKLMGEVMGHGSGSALDAFNEAYYMASDAAYGARERMDAAAIMGRDKASYAYNHLGDAMEQGREEAQRKSSSVSDWASRKVDGARDRIADAMQYGEEGAEYVYDQATEKVNKGFGVATDKANQAKERMGFDRNGGGSSSSDQETMNAYEAAMDRVGEAYVTARESTTQQTKGSYEAAKEKMSQATGDVGARIREVVAAEN</sequence>
<dbReference type="OrthoDB" id="20872at2759"/>
<name>A0A9Q0FGS8_9ROSI</name>
<feature type="region of interest" description="Disordered" evidence="1">
    <location>
        <begin position="329"/>
        <end position="353"/>
    </location>
</feature>
<evidence type="ECO:0000256" key="1">
    <source>
        <dbReference type="SAM" id="MobiDB-lite"/>
    </source>
</evidence>
<keyword evidence="2" id="KW-0732">Signal</keyword>
<dbReference type="PANTHER" id="PTHR47372:SF33">
    <property type="entry name" value="LATE EMBRYOGENESIS ABUNDANT (LEA) PROTEIN-RELATED"/>
    <property type="match status" value="1"/>
</dbReference>
<keyword evidence="4" id="KW-1185">Reference proteome</keyword>
<evidence type="ECO:0000256" key="2">
    <source>
        <dbReference type="SAM" id="SignalP"/>
    </source>
</evidence>
<evidence type="ECO:0008006" key="5">
    <source>
        <dbReference type="Google" id="ProtNLM"/>
    </source>
</evidence>
<reference evidence="3" key="1">
    <citation type="submission" date="2022-02" db="EMBL/GenBank/DDBJ databases">
        <authorList>
            <person name="Henning P.M."/>
            <person name="McCubbin A.G."/>
            <person name="Shore J.S."/>
        </authorList>
    </citation>
    <scope>NUCLEOTIDE SEQUENCE</scope>
    <source>
        <strain evidence="3">F60SS</strain>
        <tissue evidence="3">Leaves</tissue>
    </source>
</reference>